<organism evidence="9 10">
    <name type="scientific">Brachionus calyciflorus</name>
    <dbReference type="NCBI Taxonomy" id="104777"/>
    <lineage>
        <taxon>Eukaryota</taxon>
        <taxon>Metazoa</taxon>
        <taxon>Spiralia</taxon>
        <taxon>Gnathifera</taxon>
        <taxon>Rotifera</taxon>
        <taxon>Eurotatoria</taxon>
        <taxon>Monogononta</taxon>
        <taxon>Pseudotrocha</taxon>
        <taxon>Ploima</taxon>
        <taxon>Brachionidae</taxon>
        <taxon>Brachionus</taxon>
    </lineage>
</organism>
<keyword evidence="5" id="KW-0677">Repeat</keyword>
<dbReference type="SMART" id="SM00369">
    <property type="entry name" value="LRR_TYP"/>
    <property type="match status" value="3"/>
</dbReference>
<comment type="caution">
    <text evidence="9">The sequence shown here is derived from an EMBL/GenBank/DDBJ whole genome shotgun (WGS) entry which is preliminary data.</text>
</comment>
<dbReference type="Gene3D" id="3.80.10.10">
    <property type="entry name" value="Ribonuclease Inhibitor"/>
    <property type="match status" value="1"/>
</dbReference>
<evidence type="ECO:0000256" key="1">
    <source>
        <dbReference type="ARBA" id="ARBA00004167"/>
    </source>
</evidence>
<dbReference type="GO" id="GO:0038023">
    <property type="term" value="F:signaling receptor activity"/>
    <property type="evidence" value="ECO:0007669"/>
    <property type="project" value="TreeGrafter"/>
</dbReference>
<feature type="non-terminal residue" evidence="9">
    <location>
        <position position="442"/>
    </location>
</feature>
<dbReference type="Pfam" id="PF13855">
    <property type="entry name" value="LRR_8"/>
    <property type="match status" value="1"/>
</dbReference>
<evidence type="ECO:0000256" key="2">
    <source>
        <dbReference type="ARBA" id="ARBA00022614"/>
    </source>
</evidence>
<evidence type="ECO:0000256" key="8">
    <source>
        <dbReference type="ARBA" id="ARBA00023180"/>
    </source>
</evidence>
<dbReference type="InterPro" id="IPR003591">
    <property type="entry name" value="Leu-rich_rpt_typical-subtyp"/>
</dbReference>
<evidence type="ECO:0000256" key="7">
    <source>
        <dbReference type="ARBA" id="ARBA00023136"/>
    </source>
</evidence>
<comment type="subcellular location">
    <subcellularLocation>
        <location evidence="1">Membrane</location>
        <topology evidence="1">Single-pass membrane protein</topology>
    </subcellularLocation>
</comment>
<evidence type="ECO:0000313" key="10">
    <source>
        <dbReference type="Proteomes" id="UP000663879"/>
    </source>
</evidence>
<keyword evidence="6" id="KW-1133">Transmembrane helix</keyword>
<keyword evidence="3" id="KW-0812">Transmembrane</keyword>
<dbReference type="AlphaFoldDB" id="A0A814JA18"/>
<dbReference type="SUPFAM" id="SSF52058">
    <property type="entry name" value="L domain-like"/>
    <property type="match status" value="1"/>
</dbReference>
<dbReference type="PANTHER" id="PTHR24365">
    <property type="entry name" value="TOLL-LIKE RECEPTOR"/>
    <property type="match status" value="1"/>
</dbReference>
<evidence type="ECO:0000256" key="3">
    <source>
        <dbReference type="ARBA" id="ARBA00022692"/>
    </source>
</evidence>
<dbReference type="InterPro" id="IPR032675">
    <property type="entry name" value="LRR_dom_sf"/>
</dbReference>
<evidence type="ECO:0000256" key="6">
    <source>
        <dbReference type="ARBA" id="ARBA00022989"/>
    </source>
</evidence>
<dbReference type="GO" id="GO:0007165">
    <property type="term" value="P:signal transduction"/>
    <property type="evidence" value="ECO:0007669"/>
    <property type="project" value="TreeGrafter"/>
</dbReference>
<gene>
    <name evidence="9" type="ORF">OXX778_LOCUS17954</name>
</gene>
<keyword evidence="7" id="KW-0472">Membrane</keyword>
<dbReference type="OrthoDB" id="1394818at2759"/>
<evidence type="ECO:0000256" key="5">
    <source>
        <dbReference type="ARBA" id="ARBA00022737"/>
    </source>
</evidence>
<sequence length="442" mass="51672">MNKLKIIDYYDDLKNQIDIECEQMISNEQLSNKVKEQCLLQRTSFLNEINQISNLNMENFEKIKWDNHFFIYKNVGSILFQDKFCLYISKEKTQNGDFKTDHLGKLVITNFFIGKDVQENLDFNNSKSKNYHELHPKDLVLLSVIDGLLRTNWPGKDGIIDISCKESNRISKLFLSAQNVKRFERDDFDCISHIILRENIEKCFLSFDSLKFITKKIINIFEFVNELTLQFDYLSEYDDELFSDFQDLDKLEVKFTNSYRYGNLHFPDDLFNGLKNLKELVFKNNSIGSIESNSFSNLSNLEILDLESNDLELLTKSCFKGLENLKILNLEGNQLRDYHIALAELKNLTCLHMNFPLATSSHIQFEHFNCLKSLQVLKVFKIMLDDFMFINMEDLDLPNLRFLGISSGIVPKFKHLKLNFLHITGLKEIDEISLNSQVDLTG</sequence>
<proteinExistence type="predicted"/>
<reference evidence="9" key="1">
    <citation type="submission" date="2021-02" db="EMBL/GenBank/DDBJ databases">
        <authorList>
            <person name="Nowell W R."/>
        </authorList>
    </citation>
    <scope>NUCLEOTIDE SEQUENCE</scope>
    <source>
        <strain evidence="9">Ploen Becks lab</strain>
    </source>
</reference>
<dbReference type="GO" id="GO:0005886">
    <property type="term" value="C:plasma membrane"/>
    <property type="evidence" value="ECO:0007669"/>
    <property type="project" value="TreeGrafter"/>
</dbReference>
<dbReference type="Proteomes" id="UP000663879">
    <property type="component" value="Unassembled WGS sequence"/>
</dbReference>
<keyword evidence="10" id="KW-1185">Reference proteome</keyword>
<dbReference type="EMBL" id="CAJNOC010004761">
    <property type="protein sequence ID" value="CAF1032808.1"/>
    <property type="molecule type" value="Genomic_DNA"/>
</dbReference>
<name>A0A814JA18_9BILA</name>
<accession>A0A814JA18</accession>
<keyword evidence="8" id="KW-0325">Glycoprotein</keyword>
<keyword evidence="4" id="KW-0732">Signal</keyword>
<protein>
    <submittedName>
        <fullName evidence="9">Uncharacterized protein</fullName>
    </submittedName>
</protein>
<dbReference type="InterPro" id="IPR001611">
    <property type="entry name" value="Leu-rich_rpt"/>
</dbReference>
<evidence type="ECO:0000313" key="9">
    <source>
        <dbReference type="EMBL" id="CAF1032808.1"/>
    </source>
</evidence>
<keyword evidence="2" id="KW-0433">Leucine-rich repeat</keyword>
<dbReference type="PANTHER" id="PTHR24365:SF541">
    <property type="entry name" value="PROTEIN TOLL-RELATED"/>
    <property type="match status" value="1"/>
</dbReference>
<evidence type="ECO:0000256" key="4">
    <source>
        <dbReference type="ARBA" id="ARBA00022729"/>
    </source>
</evidence>